<feature type="signal peptide" evidence="2">
    <location>
        <begin position="1"/>
        <end position="24"/>
    </location>
</feature>
<accession>A0A1Y2HZU2</accession>
<sequence length="297" mass="32435">MSGQSYSPQLLMLAAVLVASATSAAVTSTLVSSRAPTKGKGKAAGKRAAAAQRAAVAFQSPPASPTKSAGSGAGAGSGSDKSDESGSESDDDMDDLQYETQYIQDAEPDQYNYGESERSQQADIAGHYDDLDESMYEQSRPKGEGDDKEDEDEVPVNKLKFVTVSEVWSPHEYRWMIIKNYNKDAPHDRRLAFMAHRRIVTSPGSEPVTKLFLRVLSQPLIKVLQATVPPDDRLYEKVPFIPVSNVYTAKSKLEAWLEGRARPTHRRASCRHGRPASLPCARATRRCIQAAVAIPDH</sequence>
<feature type="region of interest" description="Disordered" evidence="1">
    <location>
        <begin position="32"/>
        <end position="93"/>
    </location>
</feature>
<keyword evidence="4" id="KW-1185">Reference proteome</keyword>
<organism evidence="3 4">
    <name type="scientific">Catenaria anguillulae PL171</name>
    <dbReference type="NCBI Taxonomy" id="765915"/>
    <lineage>
        <taxon>Eukaryota</taxon>
        <taxon>Fungi</taxon>
        <taxon>Fungi incertae sedis</taxon>
        <taxon>Blastocladiomycota</taxon>
        <taxon>Blastocladiomycetes</taxon>
        <taxon>Blastocladiales</taxon>
        <taxon>Catenariaceae</taxon>
        <taxon>Catenaria</taxon>
    </lineage>
</organism>
<comment type="caution">
    <text evidence="3">The sequence shown here is derived from an EMBL/GenBank/DDBJ whole genome shotgun (WGS) entry which is preliminary data.</text>
</comment>
<gene>
    <name evidence="3" type="ORF">BCR44DRAFT_1222052</name>
</gene>
<reference evidence="3 4" key="1">
    <citation type="submission" date="2016-07" db="EMBL/GenBank/DDBJ databases">
        <title>Pervasive Adenine N6-methylation of Active Genes in Fungi.</title>
        <authorList>
            <consortium name="DOE Joint Genome Institute"/>
            <person name="Mondo S.J."/>
            <person name="Dannebaum R.O."/>
            <person name="Kuo R.C."/>
            <person name="Labutti K."/>
            <person name="Haridas S."/>
            <person name="Kuo A."/>
            <person name="Salamov A."/>
            <person name="Ahrendt S.R."/>
            <person name="Lipzen A."/>
            <person name="Sullivan W."/>
            <person name="Andreopoulos W.B."/>
            <person name="Clum A."/>
            <person name="Lindquist E."/>
            <person name="Daum C."/>
            <person name="Ramamoorthy G.K."/>
            <person name="Gryganskyi A."/>
            <person name="Culley D."/>
            <person name="Magnuson J.K."/>
            <person name="James T.Y."/>
            <person name="O'Malley M.A."/>
            <person name="Stajich J.E."/>
            <person name="Spatafora J.W."/>
            <person name="Visel A."/>
            <person name="Grigoriev I.V."/>
        </authorList>
    </citation>
    <scope>NUCLEOTIDE SEQUENCE [LARGE SCALE GENOMIC DNA]</scope>
    <source>
        <strain evidence="3 4">PL171</strain>
    </source>
</reference>
<dbReference type="AlphaFoldDB" id="A0A1Y2HZU2"/>
<proteinExistence type="predicted"/>
<evidence type="ECO:0000313" key="3">
    <source>
        <dbReference type="EMBL" id="ORZ40118.1"/>
    </source>
</evidence>
<keyword evidence="2" id="KW-0732">Signal</keyword>
<evidence type="ECO:0000256" key="1">
    <source>
        <dbReference type="SAM" id="MobiDB-lite"/>
    </source>
</evidence>
<feature type="chain" id="PRO_5012621267" evidence="2">
    <location>
        <begin position="25"/>
        <end position="297"/>
    </location>
</feature>
<evidence type="ECO:0000313" key="4">
    <source>
        <dbReference type="Proteomes" id="UP000193411"/>
    </source>
</evidence>
<evidence type="ECO:0000256" key="2">
    <source>
        <dbReference type="SAM" id="SignalP"/>
    </source>
</evidence>
<dbReference type="EMBL" id="MCFL01000004">
    <property type="protein sequence ID" value="ORZ40118.1"/>
    <property type="molecule type" value="Genomic_DNA"/>
</dbReference>
<dbReference type="Proteomes" id="UP000193411">
    <property type="component" value="Unassembled WGS sequence"/>
</dbReference>
<feature type="compositionally biased region" description="Low complexity" evidence="1">
    <location>
        <begin position="46"/>
        <end position="57"/>
    </location>
</feature>
<protein>
    <submittedName>
        <fullName evidence="3">Uncharacterized protein</fullName>
    </submittedName>
</protein>
<name>A0A1Y2HZU2_9FUNG</name>